<accession>A0A1R0IH60</accession>
<feature type="transmembrane region" description="Helical" evidence="1">
    <location>
        <begin position="21"/>
        <end position="40"/>
    </location>
</feature>
<keyword evidence="1" id="KW-1133">Transmembrane helix</keyword>
<keyword evidence="1" id="KW-0472">Membrane</keyword>
<dbReference type="OrthoDB" id="2083204at2"/>
<evidence type="ECO:0000313" key="2">
    <source>
        <dbReference type="EMBL" id="PSR27496.1"/>
    </source>
</evidence>
<keyword evidence="1" id="KW-0812">Transmembrane</keyword>
<protein>
    <submittedName>
        <fullName evidence="2">Uncharacterized protein</fullName>
    </submittedName>
</protein>
<gene>
    <name evidence="2" type="ORF">C7B47_08005</name>
</gene>
<dbReference type="AlphaFoldDB" id="A0A1R0IH60"/>
<sequence>MFTVPAALFRLTRHITYWLRWFIEVVILVTLAVGIVAFFAHWGGLIYHPEQILMNLRGILDDIFTLALLVEMRDLFRHLSPTRLLDIVATVLARQLALAHSVEGVLPVAIAISLIVLVRGIWTRFFEKAEIEEG</sequence>
<evidence type="ECO:0000313" key="3">
    <source>
        <dbReference type="Proteomes" id="UP000242705"/>
    </source>
</evidence>
<reference evidence="2 3" key="1">
    <citation type="journal article" date="2014" name="BMC Genomics">
        <title>Comparison of environmental and isolate Sulfobacillus genomes reveals diverse carbon, sulfur, nitrogen, and hydrogen metabolisms.</title>
        <authorList>
            <person name="Justice N.B."/>
            <person name="Norman A."/>
            <person name="Brown C.T."/>
            <person name="Singh A."/>
            <person name="Thomas B.C."/>
            <person name="Banfield J.F."/>
        </authorList>
    </citation>
    <scope>NUCLEOTIDE SEQUENCE [LARGE SCALE GENOMIC DNA]</scope>
    <source>
        <strain evidence="2">AMDSBA5</strain>
    </source>
</reference>
<dbReference type="EMBL" id="PXYX01000012">
    <property type="protein sequence ID" value="PSR27496.1"/>
    <property type="molecule type" value="Genomic_DNA"/>
</dbReference>
<organism evidence="2 3">
    <name type="scientific">Sulfobacillus thermosulfidooxidans</name>
    <dbReference type="NCBI Taxonomy" id="28034"/>
    <lineage>
        <taxon>Bacteria</taxon>
        <taxon>Bacillati</taxon>
        <taxon>Bacillota</taxon>
        <taxon>Clostridia</taxon>
        <taxon>Eubacteriales</taxon>
        <taxon>Clostridiales Family XVII. Incertae Sedis</taxon>
        <taxon>Sulfobacillus</taxon>
    </lineage>
</organism>
<proteinExistence type="predicted"/>
<feature type="transmembrane region" description="Helical" evidence="1">
    <location>
        <begin position="104"/>
        <end position="122"/>
    </location>
</feature>
<evidence type="ECO:0000256" key="1">
    <source>
        <dbReference type="SAM" id="Phobius"/>
    </source>
</evidence>
<name>A0A1R0IH60_SULTH</name>
<comment type="caution">
    <text evidence="2">The sequence shown here is derived from an EMBL/GenBank/DDBJ whole genome shotgun (WGS) entry which is preliminary data.</text>
</comment>
<dbReference type="Proteomes" id="UP000242705">
    <property type="component" value="Unassembled WGS sequence"/>
</dbReference>